<comment type="caution">
    <text evidence="2">The sequence shown here is derived from an EMBL/GenBank/DDBJ whole genome shotgun (WGS) entry which is preliminary data.</text>
</comment>
<feature type="region of interest" description="Disordered" evidence="1">
    <location>
        <begin position="41"/>
        <end position="65"/>
    </location>
</feature>
<organism evidence="2 3">
    <name type="scientific">Labedella gwakjiensis</name>
    <dbReference type="NCBI Taxonomy" id="390269"/>
    <lineage>
        <taxon>Bacteria</taxon>
        <taxon>Bacillati</taxon>
        <taxon>Actinomycetota</taxon>
        <taxon>Actinomycetes</taxon>
        <taxon>Micrococcales</taxon>
        <taxon>Microbacteriaceae</taxon>
        <taxon>Labedella</taxon>
    </lineage>
</organism>
<evidence type="ECO:0000313" key="2">
    <source>
        <dbReference type="EMBL" id="PSL38472.1"/>
    </source>
</evidence>
<evidence type="ECO:0000256" key="1">
    <source>
        <dbReference type="SAM" id="MobiDB-lite"/>
    </source>
</evidence>
<reference evidence="2 3" key="1">
    <citation type="submission" date="2018-03" db="EMBL/GenBank/DDBJ databases">
        <title>Genomic Encyclopedia of Archaeal and Bacterial Type Strains, Phase II (KMG-II): from individual species to whole genera.</title>
        <authorList>
            <person name="Goeker M."/>
        </authorList>
    </citation>
    <scope>NUCLEOTIDE SEQUENCE [LARGE SCALE GENOMIC DNA]</scope>
    <source>
        <strain evidence="2 3">DSM 21548</strain>
    </source>
</reference>
<dbReference type="Proteomes" id="UP000241203">
    <property type="component" value="Unassembled WGS sequence"/>
</dbReference>
<gene>
    <name evidence="2" type="ORF">CLV49_2097</name>
</gene>
<proteinExistence type="predicted"/>
<accession>A0A2P8GWY7</accession>
<name>A0A2P8GWY7_9MICO</name>
<protein>
    <submittedName>
        <fullName evidence="2">Uncharacterized protein</fullName>
    </submittedName>
</protein>
<sequence>MAPSVALGNVETMMDTRRNITILGGSALVLALALTGCATTEPAASTPTASESAPASASATPEESASETLVRDYLSAIAAEDSAAAWALLTPEAQSFYGGDPEVYASWFGRDGVTTPEEATAFADVNLTETEGPEGAFTLVSAQTDAAADAWIVRETDVGPLIDDAGIPTTGGSLYEWRNPASGAEDQAEAGAFDAAEPAKIFFASPESFDSDTPSTIGYPDTVWAYIDGTEVPAETGAASDAGKEFTVATDTTGADTAQALTVVWQVGDDSLGWRSSTVLIAS</sequence>
<dbReference type="EMBL" id="PYAU01000001">
    <property type="protein sequence ID" value="PSL38472.1"/>
    <property type="molecule type" value="Genomic_DNA"/>
</dbReference>
<dbReference type="AlphaFoldDB" id="A0A2P8GWY7"/>
<evidence type="ECO:0000313" key="3">
    <source>
        <dbReference type="Proteomes" id="UP000241203"/>
    </source>
</evidence>